<evidence type="ECO:0000313" key="4">
    <source>
        <dbReference type="Proteomes" id="UP000198802"/>
    </source>
</evidence>
<dbReference type="InterPro" id="IPR022002">
    <property type="entry name" value="ChsH2_Znr"/>
</dbReference>
<dbReference type="Gene3D" id="6.10.30.10">
    <property type="match status" value="1"/>
</dbReference>
<name>A0A0S4QMK2_9ACTN</name>
<evidence type="ECO:0000259" key="2">
    <source>
        <dbReference type="Pfam" id="PF12172"/>
    </source>
</evidence>
<organism evidence="3 4">
    <name type="scientific">Parafrankia irregularis</name>
    <dbReference type="NCBI Taxonomy" id="795642"/>
    <lineage>
        <taxon>Bacteria</taxon>
        <taxon>Bacillati</taxon>
        <taxon>Actinomycetota</taxon>
        <taxon>Actinomycetes</taxon>
        <taxon>Frankiales</taxon>
        <taxon>Frankiaceae</taxon>
        <taxon>Parafrankia</taxon>
    </lineage>
</organism>
<feature type="domain" description="ChsH2 C-terminal OB-fold" evidence="1">
    <location>
        <begin position="50"/>
        <end position="116"/>
    </location>
</feature>
<dbReference type="PANTHER" id="PTHR34075">
    <property type="entry name" value="BLR3430 PROTEIN"/>
    <property type="match status" value="1"/>
</dbReference>
<dbReference type="PANTHER" id="PTHR34075:SF5">
    <property type="entry name" value="BLR3430 PROTEIN"/>
    <property type="match status" value="1"/>
</dbReference>
<dbReference type="Pfam" id="PF01796">
    <property type="entry name" value="OB_ChsH2_C"/>
    <property type="match status" value="1"/>
</dbReference>
<dbReference type="Pfam" id="PF12172">
    <property type="entry name" value="zf-ChsH2"/>
    <property type="match status" value="1"/>
</dbReference>
<proteinExistence type="predicted"/>
<accession>A0A0S4QMK2</accession>
<dbReference type="Proteomes" id="UP000198802">
    <property type="component" value="Unassembled WGS sequence"/>
</dbReference>
<evidence type="ECO:0000313" key="3">
    <source>
        <dbReference type="EMBL" id="CUU56717.1"/>
    </source>
</evidence>
<dbReference type="EMBL" id="FAOZ01000008">
    <property type="protein sequence ID" value="CUU56717.1"/>
    <property type="molecule type" value="Genomic_DNA"/>
</dbReference>
<dbReference type="InterPro" id="IPR002878">
    <property type="entry name" value="ChsH2_C"/>
</dbReference>
<gene>
    <name evidence="3" type="ORF">Ga0074812_108245</name>
</gene>
<dbReference type="RefSeq" id="WP_091277407.1">
    <property type="nucleotide sequence ID" value="NZ_FAOZ01000008.1"/>
</dbReference>
<keyword evidence="4" id="KW-1185">Reference proteome</keyword>
<dbReference type="InterPro" id="IPR052513">
    <property type="entry name" value="Thioester_dehydratase-like"/>
</dbReference>
<dbReference type="AlphaFoldDB" id="A0A0S4QMK2"/>
<sequence>MQRPLAEVFTWPHDTPQLIGSRCGDCAATTFPAQSRCPRCGRSSMAELLLPRRGRLVAWTTQGFVPKLPYAGSDKADGFTPFGVGLVQLDDVIRVESRLTENDPAKLAFDMEMELSIVPFYVDDTGDEVMTFAFAPVSDSTDSTDGR</sequence>
<feature type="domain" description="ChsH2 rubredoxin-like zinc ribbon" evidence="2">
    <location>
        <begin position="15"/>
        <end position="45"/>
    </location>
</feature>
<dbReference type="InterPro" id="IPR012340">
    <property type="entry name" value="NA-bd_OB-fold"/>
</dbReference>
<evidence type="ECO:0000259" key="1">
    <source>
        <dbReference type="Pfam" id="PF01796"/>
    </source>
</evidence>
<reference evidence="4" key="1">
    <citation type="submission" date="2015-11" db="EMBL/GenBank/DDBJ databases">
        <authorList>
            <person name="Varghese N."/>
        </authorList>
    </citation>
    <scope>NUCLEOTIDE SEQUENCE [LARGE SCALE GENOMIC DNA]</scope>
    <source>
        <strain evidence="4">DSM 45899</strain>
    </source>
</reference>
<dbReference type="SUPFAM" id="SSF50249">
    <property type="entry name" value="Nucleic acid-binding proteins"/>
    <property type="match status" value="1"/>
</dbReference>
<protein>
    <submittedName>
        <fullName evidence="3">Uncharacterized OB-fold protein, contains Zn-ribbon domain</fullName>
    </submittedName>
</protein>